<dbReference type="RefSeq" id="WP_143782580.1">
    <property type="nucleotide sequence ID" value="NZ_CP041616.1"/>
</dbReference>
<evidence type="ECO:0000259" key="2">
    <source>
        <dbReference type="Pfam" id="PF13794"/>
    </source>
</evidence>
<dbReference type="Proteomes" id="UP000315395">
    <property type="component" value="Chromosome"/>
</dbReference>
<reference evidence="3 4" key="1">
    <citation type="submission" date="2019-07" db="EMBL/GenBank/DDBJ databases">
        <title>complete genome sequencing of Ornithinimicrobium sp. H23M54.</title>
        <authorList>
            <person name="Bae J.-W."/>
            <person name="Lee S.-Y."/>
        </authorList>
    </citation>
    <scope>NUCLEOTIDE SEQUENCE [LARGE SCALE GENOMIC DNA]</scope>
    <source>
        <strain evidence="3 4">H23M54</strain>
    </source>
</reference>
<evidence type="ECO:0000256" key="1">
    <source>
        <dbReference type="SAM" id="MobiDB-lite"/>
    </source>
</evidence>
<dbReference type="KEGG" id="orz:FNH13_05695"/>
<evidence type="ECO:0000313" key="4">
    <source>
        <dbReference type="Proteomes" id="UP000315395"/>
    </source>
</evidence>
<gene>
    <name evidence="3" type="ORF">FNH13_05695</name>
</gene>
<dbReference type="Gene3D" id="1.20.1260.10">
    <property type="match status" value="1"/>
</dbReference>
<dbReference type="AlphaFoldDB" id="A0A516G8T6"/>
<evidence type="ECO:0000313" key="3">
    <source>
        <dbReference type="EMBL" id="QDO87905.1"/>
    </source>
</evidence>
<dbReference type="EMBL" id="CP041616">
    <property type="protein sequence ID" value="QDO87905.1"/>
    <property type="molecule type" value="Genomic_DNA"/>
</dbReference>
<organism evidence="3 4">
    <name type="scientific">Ornithinimicrobium ciconiae</name>
    <dbReference type="NCBI Taxonomy" id="2594265"/>
    <lineage>
        <taxon>Bacteria</taxon>
        <taxon>Bacillati</taxon>
        <taxon>Actinomycetota</taxon>
        <taxon>Actinomycetes</taxon>
        <taxon>Micrococcales</taxon>
        <taxon>Ornithinimicrobiaceae</taxon>
        <taxon>Ornithinimicrobium</taxon>
    </lineage>
</organism>
<feature type="domain" description="Ferritin-like" evidence="2">
    <location>
        <begin position="22"/>
        <end position="201"/>
    </location>
</feature>
<protein>
    <submittedName>
        <fullName evidence="3">tRNA 2-methylthio-N6-isopentenyl adenosine(37) hydroxylase MiaE-like protein</fullName>
    </submittedName>
</protein>
<dbReference type="OrthoDB" id="3728083at2"/>
<proteinExistence type="predicted"/>
<dbReference type="InterPro" id="IPR059125">
    <property type="entry name" value="Ferritin_actino"/>
</dbReference>
<name>A0A516G8T6_9MICO</name>
<keyword evidence="4" id="KW-1185">Reference proteome</keyword>
<dbReference type="CDD" id="cd00657">
    <property type="entry name" value="Ferritin_like"/>
    <property type="match status" value="1"/>
</dbReference>
<sequence>MEHEQQAGIVEPRSVEHNGPEPVTELLGAIGYAELVAGLRMAADALTAPALDVRIWMGRSAGAELEHFERIAGRLRDMGRDPEAAMAPFTGPVDAFHERTRPRDWLEALVKVYVGDGIARDFYREIAQHVDQPARDLIESVLQVDAQEEFAVRAVTDAIELDPTVAGRLALWARRLVGEAIAQTQYVALERDALMGLLVGGEASEVDLADLGRMFTRLMELHGERMARLGLTP</sequence>
<dbReference type="InterPro" id="IPR009078">
    <property type="entry name" value="Ferritin-like_SF"/>
</dbReference>
<feature type="region of interest" description="Disordered" evidence="1">
    <location>
        <begin position="1"/>
        <end position="21"/>
    </location>
</feature>
<accession>A0A516G8T6</accession>
<dbReference type="Pfam" id="PF13794">
    <property type="entry name" value="MiaE_2"/>
    <property type="match status" value="1"/>
</dbReference>
<dbReference type="InterPro" id="IPR012347">
    <property type="entry name" value="Ferritin-like"/>
</dbReference>
<dbReference type="SUPFAM" id="SSF47240">
    <property type="entry name" value="Ferritin-like"/>
    <property type="match status" value="1"/>
</dbReference>